<dbReference type="OrthoDB" id="7700249at2759"/>
<keyword evidence="1" id="KW-1133">Transmembrane helix</keyword>
<keyword evidence="1" id="KW-0472">Membrane</keyword>
<organism evidence="2 3">
    <name type="scientific">Eumeta variegata</name>
    <name type="common">Bagworm moth</name>
    <name type="synonym">Eumeta japonica</name>
    <dbReference type="NCBI Taxonomy" id="151549"/>
    <lineage>
        <taxon>Eukaryota</taxon>
        <taxon>Metazoa</taxon>
        <taxon>Ecdysozoa</taxon>
        <taxon>Arthropoda</taxon>
        <taxon>Hexapoda</taxon>
        <taxon>Insecta</taxon>
        <taxon>Pterygota</taxon>
        <taxon>Neoptera</taxon>
        <taxon>Endopterygota</taxon>
        <taxon>Lepidoptera</taxon>
        <taxon>Glossata</taxon>
        <taxon>Ditrysia</taxon>
        <taxon>Tineoidea</taxon>
        <taxon>Psychidae</taxon>
        <taxon>Oiketicinae</taxon>
        <taxon>Eumeta</taxon>
    </lineage>
</organism>
<proteinExistence type="predicted"/>
<evidence type="ECO:0000313" key="2">
    <source>
        <dbReference type="EMBL" id="GBP86453.1"/>
    </source>
</evidence>
<evidence type="ECO:0000256" key="1">
    <source>
        <dbReference type="SAM" id="Phobius"/>
    </source>
</evidence>
<feature type="transmembrane region" description="Helical" evidence="1">
    <location>
        <begin position="112"/>
        <end position="130"/>
    </location>
</feature>
<name>A0A4C1ZH36_EUMVA</name>
<comment type="caution">
    <text evidence="2">The sequence shown here is derived from an EMBL/GenBank/DDBJ whole genome shotgun (WGS) entry which is preliminary data.</text>
</comment>
<gene>
    <name evidence="2" type="ORF">EVAR_67493_1</name>
</gene>
<accession>A0A4C1ZH36</accession>
<reference evidence="2 3" key="1">
    <citation type="journal article" date="2019" name="Commun. Biol.">
        <title>The bagworm genome reveals a unique fibroin gene that provides high tensile strength.</title>
        <authorList>
            <person name="Kono N."/>
            <person name="Nakamura H."/>
            <person name="Ohtoshi R."/>
            <person name="Tomita M."/>
            <person name="Numata K."/>
            <person name="Arakawa K."/>
        </authorList>
    </citation>
    <scope>NUCLEOTIDE SEQUENCE [LARGE SCALE GENOMIC DNA]</scope>
</reference>
<protein>
    <submittedName>
        <fullName evidence="2">Uncharacterized protein</fullName>
    </submittedName>
</protein>
<dbReference type="Proteomes" id="UP000299102">
    <property type="component" value="Unassembled WGS sequence"/>
</dbReference>
<dbReference type="AlphaFoldDB" id="A0A4C1ZH36"/>
<keyword evidence="3" id="KW-1185">Reference proteome</keyword>
<sequence>MNADIVARMAETYCLQRKCIHKEKDVSKFFDDWAYFKFPKAIIAHVNKLLDKDTMTIWKESLNQLRKPIHALALENEIVASNKYRKKHKNAALPPELTCIRKKSKKPKDSAMRLRMMIFIAIHIIFDFIVERMGGKEDIAYLYLIIDEEVDDKLLQEVQVVNPMLIIREGTPETIQRFLKIDPQKGNKRGGKRKASVQHPQPTTFVEELSARVRGWPGVPPDRPAPPYASARPAARSGLVYTESSSRGGVVCQTHPSYVGSNHVIYCHETEYPILNTIKAVSPRIM</sequence>
<dbReference type="EMBL" id="BGZK01001796">
    <property type="protein sequence ID" value="GBP86453.1"/>
    <property type="molecule type" value="Genomic_DNA"/>
</dbReference>
<keyword evidence="1" id="KW-0812">Transmembrane</keyword>
<evidence type="ECO:0000313" key="3">
    <source>
        <dbReference type="Proteomes" id="UP000299102"/>
    </source>
</evidence>